<dbReference type="eggNOG" id="KOG4641">
    <property type="taxonomic scope" value="Eukaryota"/>
</dbReference>
<dbReference type="InParanoid" id="B3SB90"/>
<dbReference type="InterPro" id="IPR050333">
    <property type="entry name" value="SLRP"/>
</dbReference>
<dbReference type="Pfam" id="PF13855">
    <property type="entry name" value="LRR_8"/>
    <property type="match status" value="2"/>
</dbReference>
<dbReference type="HOGENOM" id="CLU_576633_0_0_1"/>
<dbReference type="SMART" id="SM00369">
    <property type="entry name" value="LRR_TYP"/>
    <property type="match status" value="10"/>
</dbReference>
<dbReference type="GeneID" id="6758809"/>
<gene>
    <name evidence="3" type="ORF">TRIADDRAFT_61531</name>
</gene>
<keyword evidence="2" id="KW-0677">Repeat</keyword>
<dbReference type="Proteomes" id="UP000009022">
    <property type="component" value="Unassembled WGS sequence"/>
</dbReference>
<reference evidence="3" key="1">
    <citation type="journal article" date="2008" name="Nature">
        <title>The Trichoplax genome and the nature of placozoans.</title>
        <authorList>
            <person name="Srivastava M."/>
            <person name="Begovic E."/>
            <person name="Chapman J."/>
            <person name="Putnam N.H."/>
            <person name="Hellsten U."/>
            <person name="Kawashima T."/>
            <person name="Kuo A."/>
            <person name="Mitros T."/>
            <person name="Salamov A."/>
            <person name="Carpenter M.L."/>
            <person name="Signorovitch A.Y."/>
            <person name="Moreno M.A."/>
            <person name="Kamm K."/>
            <person name="Grimwood J."/>
            <person name="Schmutz J."/>
            <person name="Shapiro H."/>
            <person name="Grigoriev I.V."/>
            <person name="Buss L.W."/>
            <person name="Schierwater B."/>
            <person name="Dellaporta S.L."/>
            <person name="Rokhsar D.S."/>
        </authorList>
    </citation>
    <scope>NUCLEOTIDE SEQUENCE [LARGE SCALE GENOMIC DNA]</scope>
    <source>
        <strain evidence="3">Grell-BS-1999</strain>
    </source>
</reference>
<dbReference type="InterPro" id="IPR001611">
    <property type="entry name" value="Leu-rich_rpt"/>
</dbReference>
<dbReference type="Pfam" id="PF13516">
    <property type="entry name" value="LRR_6"/>
    <property type="match status" value="1"/>
</dbReference>
<dbReference type="FunCoup" id="B3SB90">
    <property type="interactions" value="76"/>
</dbReference>
<dbReference type="RefSeq" id="XP_002117548.1">
    <property type="nucleotide sequence ID" value="XM_002117512.1"/>
</dbReference>
<dbReference type="SMART" id="SM00365">
    <property type="entry name" value="LRR_SD22"/>
    <property type="match status" value="4"/>
</dbReference>
<dbReference type="OrthoDB" id="2013775at2759"/>
<evidence type="ECO:0000256" key="1">
    <source>
        <dbReference type="ARBA" id="ARBA00022614"/>
    </source>
</evidence>
<evidence type="ECO:0000256" key="2">
    <source>
        <dbReference type="ARBA" id="ARBA00022737"/>
    </source>
</evidence>
<dbReference type="EMBL" id="DS985264">
    <property type="protein sequence ID" value="EDV19958.1"/>
    <property type="molecule type" value="Genomic_DNA"/>
</dbReference>
<protein>
    <submittedName>
        <fullName evidence="3">Uncharacterized protein</fullName>
    </submittedName>
</protein>
<dbReference type="InterPro" id="IPR032675">
    <property type="entry name" value="LRR_dom_sf"/>
</dbReference>
<keyword evidence="4" id="KW-1185">Reference proteome</keyword>
<dbReference type="PANTHER" id="PTHR45712:SF22">
    <property type="entry name" value="INSULIN-LIKE GROWTH FACTOR-BINDING PROTEIN COMPLEX ACID LABILE SUBUNIT"/>
    <property type="match status" value="1"/>
</dbReference>
<proteinExistence type="predicted"/>
<sequence>MWPNLAIRINQRDLDRNKLTHIYPETICAPNLHAVHLSSNNIRFVAEKSFQKLSKTKTLFLSNNLLSHLPTELFKKMATTSTLRLQTNKLSFIDTGAFSGMNKLQLLQLSGNPIRNFYEFQLPAVAFMDFLGLSRSYPLKLHGNGNLAKAKKNSVVIKVLDLTNNFLSKINQLDFGDCRTLNVSSNALYNIHLDALEPFAKLQSLMLQYNNLQKLDFIRPLSQLIVLSLTSNSIKAINVKDFAKLASLKELYLQHNQISDVNAVLKGLKNIRIIYLSDNTIETLKNKSFTLYQNLRILDLSNNAVTLSDQEDLGLTFLEELNLAGNEITYLNCSGLPPVLRSLTLANNNIVKIDPNCDRLFYQVTKIDMSYTNLIANGIDLQKDFLDKLNLVNDLKLAGNNWPGILEGMAAIINLKLDISDNPVILDTFIRDLYDRVGQFLIGMCFYYNLDITVYNTVTSMNGISSLAPKYQIT</sequence>
<organism evidence="3 4">
    <name type="scientific">Trichoplax adhaerens</name>
    <name type="common">Trichoplax reptans</name>
    <dbReference type="NCBI Taxonomy" id="10228"/>
    <lineage>
        <taxon>Eukaryota</taxon>
        <taxon>Metazoa</taxon>
        <taxon>Placozoa</taxon>
        <taxon>Uniplacotomia</taxon>
        <taxon>Trichoplacea</taxon>
        <taxon>Trichoplacidae</taxon>
        <taxon>Trichoplax</taxon>
    </lineage>
</organism>
<dbReference type="SUPFAM" id="SSF52058">
    <property type="entry name" value="L domain-like"/>
    <property type="match status" value="2"/>
</dbReference>
<dbReference type="InterPro" id="IPR003591">
    <property type="entry name" value="Leu-rich_rpt_typical-subtyp"/>
</dbReference>
<keyword evidence="1" id="KW-0433">Leucine-rich repeat</keyword>
<dbReference type="STRING" id="10228.B3SB90"/>
<dbReference type="Gene3D" id="3.80.10.10">
    <property type="entry name" value="Ribonuclease Inhibitor"/>
    <property type="match status" value="3"/>
</dbReference>
<name>B3SB90_TRIAD</name>
<accession>B3SB90</accession>
<evidence type="ECO:0000313" key="3">
    <source>
        <dbReference type="EMBL" id="EDV19958.1"/>
    </source>
</evidence>
<dbReference type="AlphaFoldDB" id="B3SB90"/>
<evidence type="ECO:0000313" key="4">
    <source>
        <dbReference type="Proteomes" id="UP000009022"/>
    </source>
</evidence>
<dbReference type="CTD" id="6758809"/>
<dbReference type="KEGG" id="tad:TRIADDRAFT_61531"/>
<dbReference type="PhylomeDB" id="B3SB90"/>
<dbReference type="PROSITE" id="PS51450">
    <property type="entry name" value="LRR"/>
    <property type="match status" value="2"/>
</dbReference>
<dbReference type="PANTHER" id="PTHR45712">
    <property type="entry name" value="AGAP008170-PA"/>
    <property type="match status" value="1"/>
</dbReference>